<dbReference type="AlphaFoldDB" id="A0A1M2VYY0"/>
<proteinExistence type="predicted"/>
<gene>
    <name evidence="1" type="ORF">TRAPUB_10721</name>
</gene>
<name>A0A1M2VYY0_TRAPU</name>
<sequence length="156" mass="17658">MEAELRSTLLRCSLVCKTFCDPALSALWWRLDNLVPLLRLLSCFVPTKVKRKGRVRQGGDPKDDTLYVLKGELSPKDWARFRQHARRMRVLNFPKIASVTPHIVSQLSKWNDGAPLLPGLKELTWLPAAPTDTAALLVGTERLELLHIVLSCCYKP</sequence>
<evidence type="ECO:0008006" key="3">
    <source>
        <dbReference type="Google" id="ProtNLM"/>
    </source>
</evidence>
<dbReference type="EMBL" id="MNAD01000451">
    <property type="protein sequence ID" value="OJT12736.1"/>
    <property type="molecule type" value="Genomic_DNA"/>
</dbReference>
<protein>
    <recommendedName>
        <fullName evidence="3">F-box domain-containing protein</fullName>
    </recommendedName>
</protein>
<evidence type="ECO:0000313" key="2">
    <source>
        <dbReference type="Proteomes" id="UP000184267"/>
    </source>
</evidence>
<dbReference type="Proteomes" id="UP000184267">
    <property type="component" value="Unassembled WGS sequence"/>
</dbReference>
<comment type="caution">
    <text evidence="1">The sequence shown here is derived from an EMBL/GenBank/DDBJ whole genome shotgun (WGS) entry which is preliminary data.</text>
</comment>
<reference evidence="1 2" key="1">
    <citation type="submission" date="2016-10" db="EMBL/GenBank/DDBJ databases">
        <title>Genome sequence of the basidiomycete white-rot fungus Trametes pubescens.</title>
        <authorList>
            <person name="Makela M.R."/>
            <person name="Granchi Z."/>
            <person name="Peng M."/>
            <person name="De Vries R.P."/>
            <person name="Grigoriev I."/>
            <person name="Riley R."/>
            <person name="Hilden K."/>
        </authorList>
    </citation>
    <scope>NUCLEOTIDE SEQUENCE [LARGE SCALE GENOMIC DNA]</scope>
    <source>
        <strain evidence="1 2">FBCC735</strain>
    </source>
</reference>
<organism evidence="1 2">
    <name type="scientific">Trametes pubescens</name>
    <name type="common">White-rot fungus</name>
    <dbReference type="NCBI Taxonomy" id="154538"/>
    <lineage>
        <taxon>Eukaryota</taxon>
        <taxon>Fungi</taxon>
        <taxon>Dikarya</taxon>
        <taxon>Basidiomycota</taxon>
        <taxon>Agaricomycotina</taxon>
        <taxon>Agaricomycetes</taxon>
        <taxon>Polyporales</taxon>
        <taxon>Polyporaceae</taxon>
        <taxon>Trametes</taxon>
    </lineage>
</organism>
<dbReference type="OrthoDB" id="3222238at2759"/>
<keyword evidence="2" id="KW-1185">Reference proteome</keyword>
<evidence type="ECO:0000313" key="1">
    <source>
        <dbReference type="EMBL" id="OJT12736.1"/>
    </source>
</evidence>
<accession>A0A1M2VYY0</accession>